<keyword evidence="1" id="KW-0862">Zinc</keyword>
<dbReference type="GO" id="GO:0003676">
    <property type="term" value="F:nucleic acid binding"/>
    <property type="evidence" value="ECO:0007669"/>
    <property type="project" value="InterPro"/>
</dbReference>
<keyword evidence="1" id="KW-0479">Metal-binding</keyword>
<dbReference type="AlphaFoldDB" id="A0A8S2F5W8"/>
<dbReference type="PROSITE" id="PS50158">
    <property type="entry name" value="ZF_CCHC"/>
    <property type="match status" value="1"/>
</dbReference>
<dbReference type="Proteomes" id="UP000677228">
    <property type="component" value="Unassembled WGS sequence"/>
</dbReference>
<dbReference type="EMBL" id="CAJOBA010044646">
    <property type="protein sequence ID" value="CAF4166729.1"/>
    <property type="molecule type" value="Genomic_DNA"/>
</dbReference>
<dbReference type="InterPro" id="IPR001878">
    <property type="entry name" value="Znf_CCHC"/>
</dbReference>
<protein>
    <recommendedName>
        <fullName evidence="2">CCHC-type domain-containing protein</fullName>
    </recommendedName>
</protein>
<evidence type="ECO:0000256" key="1">
    <source>
        <dbReference type="PROSITE-ProRule" id="PRU00047"/>
    </source>
</evidence>
<dbReference type="GO" id="GO:0008270">
    <property type="term" value="F:zinc ion binding"/>
    <property type="evidence" value="ECO:0007669"/>
    <property type="project" value="UniProtKB-KW"/>
</dbReference>
<name>A0A8S2F5W8_9BILA</name>
<accession>A0A8S2F5W8</accession>
<feature type="domain" description="CCHC-type" evidence="2">
    <location>
        <begin position="91"/>
        <end position="105"/>
    </location>
</feature>
<evidence type="ECO:0000313" key="5">
    <source>
        <dbReference type="Proteomes" id="UP000677228"/>
    </source>
</evidence>
<sequence>MPSKRLDPYSLVIVDVPLDWAVNDIYHDLVHKYGNGVMEVGRMFYRDNQPMRSIYVKFDSPEQVEHLLDDGLMVIWHEIKKVKEYYFPIVCFVCGGIGHRSSACPLVKPCDTCQRRHDVGQKACHSGMSSSTFRNENISSSISSPIDSKTASNASSIIPPIKSIGNSSIEQLLIIQASKFENMFNALETRMSRKISILEKQIEKLTESGK</sequence>
<dbReference type="Proteomes" id="UP000682733">
    <property type="component" value="Unassembled WGS sequence"/>
</dbReference>
<evidence type="ECO:0000259" key="2">
    <source>
        <dbReference type="PROSITE" id="PS50158"/>
    </source>
</evidence>
<dbReference type="Pfam" id="PF00098">
    <property type="entry name" value="zf-CCHC"/>
    <property type="match status" value="1"/>
</dbReference>
<organism evidence="3 5">
    <name type="scientific">Didymodactylos carnosus</name>
    <dbReference type="NCBI Taxonomy" id="1234261"/>
    <lineage>
        <taxon>Eukaryota</taxon>
        <taxon>Metazoa</taxon>
        <taxon>Spiralia</taxon>
        <taxon>Gnathifera</taxon>
        <taxon>Rotifera</taxon>
        <taxon>Eurotatoria</taxon>
        <taxon>Bdelloidea</taxon>
        <taxon>Philodinida</taxon>
        <taxon>Philodinidae</taxon>
        <taxon>Didymodactylos</taxon>
    </lineage>
</organism>
<dbReference type="EMBL" id="CAJNOK010022996">
    <property type="protein sequence ID" value="CAF1356528.1"/>
    <property type="molecule type" value="Genomic_DNA"/>
</dbReference>
<comment type="caution">
    <text evidence="3">The sequence shown here is derived from an EMBL/GenBank/DDBJ whole genome shotgun (WGS) entry which is preliminary data.</text>
</comment>
<evidence type="ECO:0000313" key="3">
    <source>
        <dbReference type="EMBL" id="CAF1356528.1"/>
    </source>
</evidence>
<keyword evidence="1" id="KW-0863">Zinc-finger</keyword>
<gene>
    <name evidence="3" type="ORF">OVA965_LOCUS31040</name>
    <name evidence="4" type="ORF">TMI583_LOCUS31860</name>
</gene>
<reference evidence="3" key="1">
    <citation type="submission" date="2021-02" db="EMBL/GenBank/DDBJ databases">
        <authorList>
            <person name="Nowell W R."/>
        </authorList>
    </citation>
    <scope>NUCLEOTIDE SEQUENCE</scope>
</reference>
<proteinExistence type="predicted"/>
<evidence type="ECO:0000313" key="4">
    <source>
        <dbReference type="EMBL" id="CAF4166729.1"/>
    </source>
</evidence>